<dbReference type="GO" id="GO:0005886">
    <property type="term" value="C:plasma membrane"/>
    <property type="evidence" value="ECO:0007669"/>
    <property type="project" value="UniProtKB-SubCell"/>
</dbReference>
<dbReference type="EMBL" id="NMQU01000069">
    <property type="protein sequence ID" value="OXM47852.1"/>
    <property type="molecule type" value="Genomic_DNA"/>
</dbReference>
<evidence type="ECO:0000256" key="2">
    <source>
        <dbReference type="ARBA" id="ARBA00007531"/>
    </source>
</evidence>
<dbReference type="InterPro" id="IPR038468">
    <property type="entry name" value="MmpS_C"/>
</dbReference>
<keyword evidence="6 7" id="KW-0472">Membrane</keyword>
<evidence type="ECO:0000256" key="3">
    <source>
        <dbReference type="ARBA" id="ARBA00022475"/>
    </source>
</evidence>
<proteinExistence type="inferred from homology"/>
<evidence type="ECO:0000256" key="4">
    <source>
        <dbReference type="ARBA" id="ARBA00022692"/>
    </source>
</evidence>
<evidence type="ECO:0000256" key="1">
    <source>
        <dbReference type="ARBA" id="ARBA00004236"/>
    </source>
</evidence>
<evidence type="ECO:0000313" key="9">
    <source>
        <dbReference type="Proteomes" id="UP000215563"/>
    </source>
</evidence>
<dbReference type="AlphaFoldDB" id="A0A229RMF1"/>
<sequence length="164" mass="16680">MGVPTATPPASAPGQGAPGRLKPLGTVVVVLGVMAVAVTLTSYVLPKAAKPVQSPPVPQAEQVEQAAAAVRTVTHLVVYELSGAKGAQNVTYVAQGSELMQKTEVAAPWSTTFERASQEGRDEFYSLSAQGSGSGALRCRILVDGEVVSDHAAPAPGAPVTCTS</sequence>
<comment type="similarity">
    <text evidence="2">Belongs to the MmpS family.</text>
</comment>
<comment type="subcellular location">
    <subcellularLocation>
        <location evidence="1">Cell membrane</location>
    </subcellularLocation>
</comment>
<dbReference type="Gene3D" id="2.60.40.2880">
    <property type="entry name" value="MmpS1-5, C-terminal soluble domain"/>
    <property type="match status" value="1"/>
</dbReference>
<feature type="transmembrane region" description="Helical" evidence="7">
    <location>
        <begin position="24"/>
        <end position="45"/>
    </location>
</feature>
<keyword evidence="3" id="KW-1003">Cell membrane</keyword>
<comment type="caution">
    <text evidence="8">The sequence shown here is derived from an EMBL/GenBank/DDBJ whole genome shotgun (WGS) entry which is preliminary data.</text>
</comment>
<accession>A0A229RMF1</accession>
<evidence type="ECO:0000313" key="8">
    <source>
        <dbReference type="EMBL" id="OXM47852.1"/>
    </source>
</evidence>
<organism evidence="8 9">
    <name type="scientific">Amycolatopsis alba DSM 44262</name>
    <dbReference type="NCBI Taxonomy" id="1125972"/>
    <lineage>
        <taxon>Bacteria</taxon>
        <taxon>Bacillati</taxon>
        <taxon>Actinomycetota</taxon>
        <taxon>Actinomycetes</taxon>
        <taxon>Pseudonocardiales</taxon>
        <taxon>Pseudonocardiaceae</taxon>
        <taxon>Amycolatopsis</taxon>
    </lineage>
</organism>
<name>A0A229RMF1_AMYAL</name>
<dbReference type="RefSeq" id="WP_020629714.1">
    <property type="nucleotide sequence ID" value="NZ_KB913032.1"/>
</dbReference>
<dbReference type="Pfam" id="PF05423">
    <property type="entry name" value="Mycobact_memb"/>
    <property type="match status" value="1"/>
</dbReference>
<dbReference type="InterPro" id="IPR008693">
    <property type="entry name" value="MmpS"/>
</dbReference>
<keyword evidence="5 7" id="KW-1133">Transmembrane helix</keyword>
<reference evidence="8 9" key="1">
    <citation type="submission" date="2017-07" db="EMBL/GenBank/DDBJ databases">
        <title>Amycolatopsis alba DSM 44262 Genome sequencing and assembly.</title>
        <authorList>
            <person name="Kaur N."/>
            <person name="Mayilraj S."/>
        </authorList>
    </citation>
    <scope>NUCLEOTIDE SEQUENCE [LARGE SCALE GENOMIC DNA]</scope>
    <source>
        <strain evidence="8 9">DSM 44262</strain>
    </source>
</reference>
<keyword evidence="9" id="KW-1185">Reference proteome</keyword>
<evidence type="ECO:0008006" key="10">
    <source>
        <dbReference type="Google" id="ProtNLM"/>
    </source>
</evidence>
<evidence type="ECO:0000256" key="7">
    <source>
        <dbReference type="SAM" id="Phobius"/>
    </source>
</evidence>
<keyword evidence="4 7" id="KW-0812">Transmembrane</keyword>
<dbReference type="Proteomes" id="UP000215563">
    <property type="component" value="Unassembled WGS sequence"/>
</dbReference>
<evidence type="ECO:0000256" key="6">
    <source>
        <dbReference type="ARBA" id="ARBA00023136"/>
    </source>
</evidence>
<protein>
    <recommendedName>
        <fullName evidence="10">MmpS family membrane protein</fullName>
    </recommendedName>
</protein>
<evidence type="ECO:0000256" key="5">
    <source>
        <dbReference type="ARBA" id="ARBA00022989"/>
    </source>
</evidence>
<dbReference type="OrthoDB" id="3694999at2"/>
<gene>
    <name evidence="8" type="ORF">CFP75_23065</name>
</gene>